<dbReference type="InterPro" id="IPR012902">
    <property type="entry name" value="N_methyl_site"/>
</dbReference>
<dbReference type="STRING" id="80854.MVIS_0810"/>
<evidence type="ECO:0000313" key="1">
    <source>
        <dbReference type="EMBL" id="SGY85449.1"/>
    </source>
</evidence>
<dbReference type="KEGG" id="mvs:MVIS_0810"/>
<organism evidence="1 2">
    <name type="scientific">Moritella viscosa</name>
    <dbReference type="NCBI Taxonomy" id="80854"/>
    <lineage>
        <taxon>Bacteria</taxon>
        <taxon>Pseudomonadati</taxon>
        <taxon>Pseudomonadota</taxon>
        <taxon>Gammaproteobacteria</taxon>
        <taxon>Alteromonadales</taxon>
        <taxon>Moritellaceae</taxon>
        <taxon>Moritella</taxon>
    </lineage>
</organism>
<dbReference type="NCBIfam" id="TIGR02532">
    <property type="entry name" value="IV_pilin_GFxxxE"/>
    <property type="match status" value="1"/>
</dbReference>
<dbReference type="PATRIC" id="fig|80854.5.peg.846"/>
<dbReference type="Pfam" id="PF07963">
    <property type="entry name" value="N_methyl"/>
    <property type="match status" value="1"/>
</dbReference>
<dbReference type="Gene3D" id="3.30.700.10">
    <property type="entry name" value="Glycoprotein, Type 4 Pilin"/>
    <property type="match status" value="1"/>
</dbReference>
<sequence length="175" mass="19276">MTTQCKFKLQGLTLIELLLALAILTILMASSAPSYSALVNKNKICHLTRQLVEALNVTRQLSIVRGLPHNFHVQVNNSLITTVELCWVISQLENCGCFTSNSLCQTKYSQVSTAISDIELSTNRPHLSFSPLFGMTNGATYQLSLGRFSTKIIVSTQGRIRVCMDRGESAIYASC</sequence>
<gene>
    <name evidence="1" type="ORF">NVI5450_0519</name>
</gene>
<dbReference type="AlphaFoldDB" id="A0A090K500"/>
<dbReference type="InterPro" id="IPR045584">
    <property type="entry name" value="Pilin-like"/>
</dbReference>
<reference evidence="1 2" key="1">
    <citation type="submission" date="2016-11" db="EMBL/GenBank/DDBJ databases">
        <authorList>
            <person name="Jaros S."/>
            <person name="Januszkiewicz K."/>
            <person name="Wedrychowicz H."/>
        </authorList>
    </citation>
    <scope>NUCLEOTIDE SEQUENCE [LARGE SCALE GENOMIC DNA]</scope>
    <source>
        <strain evidence="1">NVI 5450</strain>
    </source>
</reference>
<dbReference type="HOGENOM" id="CLU_1530850_0_0_6"/>
<dbReference type="EMBL" id="FPLD01000014">
    <property type="protein sequence ID" value="SGY85449.1"/>
    <property type="molecule type" value="Genomic_DNA"/>
</dbReference>
<protein>
    <submittedName>
        <fullName evidence="1">Uncharacterized protein</fullName>
    </submittedName>
</protein>
<dbReference type="SUPFAM" id="SSF54523">
    <property type="entry name" value="Pili subunits"/>
    <property type="match status" value="1"/>
</dbReference>
<name>A0A090K500_9GAMM</name>
<dbReference type="PROSITE" id="PS00409">
    <property type="entry name" value="PROKAR_NTER_METHYL"/>
    <property type="match status" value="1"/>
</dbReference>
<proteinExistence type="predicted"/>
<dbReference type="RefSeq" id="WP_075479301.1">
    <property type="nucleotide sequence ID" value="NZ_CAWRBC010000105.1"/>
</dbReference>
<dbReference type="Proteomes" id="UP000183794">
    <property type="component" value="Unassembled WGS sequence"/>
</dbReference>
<accession>A0A090K500</accession>
<evidence type="ECO:0000313" key="2">
    <source>
        <dbReference type="Proteomes" id="UP000183794"/>
    </source>
</evidence>